<dbReference type="PANTHER" id="PTHR34117:SF1">
    <property type="entry name" value="STYLE CELL-CYCLE INHIBITOR 1"/>
    <property type="match status" value="1"/>
</dbReference>
<feature type="compositionally biased region" description="Basic and acidic residues" evidence="1">
    <location>
        <begin position="111"/>
        <end position="120"/>
    </location>
</feature>
<dbReference type="EMBL" id="KN831961">
    <property type="protein sequence ID" value="KIO07141.1"/>
    <property type="molecule type" value="Genomic_DNA"/>
</dbReference>
<evidence type="ECO:0000313" key="3">
    <source>
        <dbReference type="Proteomes" id="UP000054217"/>
    </source>
</evidence>
<proteinExistence type="predicted"/>
<feature type="compositionally biased region" description="Basic and acidic residues" evidence="1">
    <location>
        <begin position="165"/>
        <end position="180"/>
    </location>
</feature>
<sequence length="289" mass="33136">MPSHRNRDRERDRSRSPDREDELPEGVSPISESDYFLKNSEFSIWLRDEKGKYFDELSGERARSYFRKFVKAWNRGRLPRSLYNDPRSLPATKQTGYKWSFASKSSGTDAEALRSAREDVDSATYGPGRKSRGDTGATSGRTLGPTLPSASDLVLARETASEYQATERDLKRKRDRAEAKDRLEDIVGPKEVGREAMLEKKRARRENDKAFREKGDEGLEADESTLLGGGDSFKDHIARREAARRRWEEKRAAGREDKEAATRERAVAMREKERATMDMFQKLAKERFG</sequence>
<protein>
    <submittedName>
        <fullName evidence="2">Uncharacterized protein</fullName>
    </submittedName>
</protein>
<dbReference type="OrthoDB" id="2139939at2759"/>
<feature type="region of interest" description="Disordered" evidence="1">
    <location>
        <begin position="197"/>
        <end position="273"/>
    </location>
</feature>
<reference evidence="3" key="2">
    <citation type="submission" date="2015-01" db="EMBL/GenBank/DDBJ databases">
        <title>Evolutionary Origins and Diversification of the Mycorrhizal Mutualists.</title>
        <authorList>
            <consortium name="DOE Joint Genome Institute"/>
            <consortium name="Mycorrhizal Genomics Consortium"/>
            <person name="Kohler A."/>
            <person name="Kuo A."/>
            <person name="Nagy L.G."/>
            <person name="Floudas D."/>
            <person name="Copeland A."/>
            <person name="Barry K.W."/>
            <person name="Cichocki N."/>
            <person name="Veneault-Fourrey C."/>
            <person name="LaButti K."/>
            <person name="Lindquist E.A."/>
            <person name="Lipzen A."/>
            <person name="Lundell T."/>
            <person name="Morin E."/>
            <person name="Murat C."/>
            <person name="Riley R."/>
            <person name="Ohm R."/>
            <person name="Sun H."/>
            <person name="Tunlid A."/>
            <person name="Henrissat B."/>
            <person name="Grigoriev I.V."/>
            <person name="Hibbett D.S."/>
            <person name="Martin F."/>
        </authorList>
    </citation>
    <scope>NUCLEOTIDE SEQUENCE [LARGE SCALE GENOMIC DNA]</scope>
    <source>
        <strain evidence="3">Marx 270</strain>
    </source>
</reference>
<evidence type="ECO:0000256" key="1">
    <source>
        <dbReference type="SAM" id="MobiDB-lite"/>
    </source>
</evidence>
<dbReference type="AlphaFoldDB" id="A0A0C3PFQ6"/>
<gene>
    <name evidence="2" type="ORF">M404DRAFT_137623</name>
</gene>
<organism evidence="2 3">
    <name type="scientific">Pisolithus tinctorius Marx 270</name>
    <dbReference type="NCBI Taxonomy" id="870435"/>
    <lineage>
        <taxon>Eukaryota</taxon>
        <taxon>Fungi</taxon>
        <taxon>Dikarya</taxon>
        <taxon>Basidiomycota</taxon>
        <taxon>Agaricomycotina</taxon>
        <taxon>Agaricomycetes</taxon>
        <taxon>Agaricomycetidae</taxon>
        <taxon>Boletales</taxon>
        <taxon>Sclerodermatineae</taxon>
        <taxon>Pisolithaceae</taxon>
        <taxon>Pisolithus</taxon>
    </lineage>
</organism>
<feature type="compositionally biased region" description="Basic and acidic residues" evidence="1">
    <location>
        <begin position="232"/>
        <end position="273"/>
    </location>
</feature>
<evidence type="ECO:0000313" key="2">
    <source>
        <dbReference type="EMBL" id="KIO07141.1"/>
    </source>
</evidence>
<dbReference type="InterPro" id="IPR044688">
    <property type="entry name" value="SCI-1-like"/>
</dbReference>
<dbReference type="InParanoid" id="A0A0C3PFQ6"/>
<feature type="region of interest" description="Disordered" evidence="1">
    <location>
        <begin position="103"/>
        <end position="180"/>
    </location>
</feature>
<reference evidence="2 3" key="1">
    <citation type="submission" date="2014-04" db="EMBL/GenBank/DDBJ databases">
        <authorList>
            <consortium name="DOE Joint Genome Institute"/>
            <person name="Kuo A."/>
            <person name="Kohler A."/>
            <person name="Costa M.D."/>
            <person name="Nagy L.G."/>
            <person name="Floudas D."/>
            <person name="Copeland A."/>
            <person name="Barry K.W."/>
            <person name="Cichocki N."/>
            <person name="Veneault-Fourrey C."/>
            <person name="LaButti K."/>
            <person name="Lindquist E.A."/>
            <person name="Lipzen A."/>
            <person name="Lundell T."/>
            <person name="Morin E."/>
            <person name="Murat C."/>
            <person name="Sun H."/>
            <person name="Tunlid A."/>
            <person name="Henrissat B."/>
            <person name="Grigoriev I.V."/>
            <person name="Hibbett D.S."/>
            <person name="Martin F."/>
            <person name="Nordberg H.P."/>
            <person name="Cantor M.N."/>
            <person name="Hua S.X."/>
        </authorList>
    </citation>
    <scope>NUCLEOTIDE SEQUENCE [LARGE SCALE GENOMIC DNA]</scope>
    <source>
        <strain evidence="2 3">Marx 270</strain>
    </source>
</reference>
<accession>A0A0C3PFQ6</accession>
<dbReference type="Proteomes" id="UP000054217">
    <property type="component" value="Unassembled WGS sequence"/>
</dbReference>
<dbReference type="HOGENOM" id="CLU_061245_1_0_1"/>
<keyword evidence="3" id="KW-1185">Reference proteome</keyword>
<name>A0A0C3PFQ6_PISTI</name>
<feature type="compositionally biased region" description="Basic and acidic residues" evidence="1">
    <location>
        <begin position="1"/>
        <end position="18"/>
    </location>
</feature>
<feature type="region of interest" description="Disordered" evidence="1">
    <location>
        <begin position="1"/>
        <end position="30"/>
    </location>
</feature>
<dbReference type="PANTHER" id="PTHR34117">
    <property type="entry name" value="STYLE CELL-CYCLE INHIBITOR 1"/>
    <property type="match status" value="1"/>
</dbReference>
<feature type="compositionally biased region" description="Basic and acidic residues" evidence="1">
    <location>
        <begin position="197"/>
        <end position="217"/>
    </location>
</feature>
<dbReference type="STRING" id="870435.A0A0C3PFQ6"/>